<evidence type="ECO:0000256" key="1">
    <source>
        <dbReference type="SAM" id="MobiDB-lite"/>
    </source>
</evidence>
<dbReference type="AlphaFoldDB" id="A0A1M7MVU6"/>
<reference evidence="3 4" key="1">
    <citation type="submission" date="2016-11" db="EMBL/GenBank/DDBJ databases">
        <authorList>
            <person name="Jaros S."/>
            <person name="Januszkiewicz K."/>
            <person name="Wedrychowicz H."/>
        </authorList>
    </citation>
    <scope>NUCLEOTIDE SEQUENCE [LARGE SCALE GENOMIC DNA]</scope>
    <source>
        <strain evidence="3 4">CGMCC 4.2025</strain>
    </source>
</reference>
<keyword evidence="2" id="KW-0732">Signal</keyword>
<proteinExistence type="predicted"/>
<evidence type="ECO:0000256" key="2">
    <source>
        <dbReference type="SAM" id="SignalP"/>
    </source>
</evidence>
<evidence type="ECO:0000313" key="4">
    <source>
        <dbReference type="Proteomes" id="UP000184111"/>
    </source>
</evidence>
<keyword evidence="4" id="KW-1185">Reference proteome</keyword>
<feature type="region of interest" description="Disordered" evidence="1">
    <location>
        <begin position="52"/>
        <end position="135"/>
    </location>
</feature>
<accession>A0A1M7MVU6</accession>
<feature type="compositionally biased region" description="Low complexity" evidence="1">
    <location>
        <begin position="94"/>
        <end position="120"/>
    </location>
</feature>
<feature type="chain" id="PRO_5012658364" evidence="2">
    <location>
        <begin position="33"/>
        <end position="135"/>
    </location>
</feature>
<gene>
    <name evidence="3" type="ORF">SAMN05216499_11711</name>
</gene>
<evidence type="ECO:0000313" key="3">
    <source>
        <dbReference type="EMBL" id="SHM95156.1"/>
    </source>
</evidence>
<dbReference type="EMBL" id="FRBI01000017">
    <property type="protein sequence ID" value="SHM95156.1"/>
    <property type="molecule type" value="Genomic_DNA"/>
</dbReference>
<name>A0A1M7MVU6_9ACTN</name>
<dbReference type="Proteomes" id="UP000184111">
    <property type="component" value="Unassembled WGS sequence"/>
</dbReference>
<protein>
    <submittedName>
        <fullName evidence="3">Uncharacterized protein</fullName>
    </submittedName>
</protein>
<organism evidence="3 4">
    <name type="scientific">Actinacidiphila paucisporea</name>
    <dbReference type="NCBI Taxonomy" id="310782"/>
    <lineage>
        <taxon>Bacteria</taxon>
        <taxon>Bacillati</taxon>
        <taxon>Actinomycetota</taxon>
        <taxon>Actinomycetes</taxon>
        <taxon>Kitasatosporales</taxon>
        <taxon>Streptomycetaceae</taxon>
        <taxon>Actinacidiphila</taxon>
    </lineage>
</organism>
<feature type="signal peptide" evidence="2">
    <location>
        <begin position="1"/>
        <end position="32"/>
    </location>
</feature>
<sequence>MDSSMRGRLAALTAATAAVVGLAGGLAGQAYAAPGGPAAAYCALGQHRNHPMAGGESAHGLCDSGRLGPRGGRPSYAGPSTYVGDQASSPALDAPTEGATAEGAPTEEAPSQGATDAVPPATAPTPADPAVDLRA</sequence>